<dbReference type="Pfam" id="PF20626">
    <property type="entry name" value="EGF_Sp38_C"/>
    <property type="match status" value="1"/>
</dbReference>
<evidence type="ECO:0000259" key="8">
    <source>
        <dbReference type="Pfam" id="PF20626"/>
    </source>
</evidence>
<comment type="caution">
    <text evidence="9">The sequence shown here is derived from an EMBL/GenBank/DDBJ whole genome shotgun (WGS) entry which is preliminary data.</text>
</comment>
<reference evidence="9 10" key="1">
    <citation type="submission" date="2019-09" db="EMBL/GenBank/DDBJ databases">
        <title>Bird 10,000 Genomes (B10K) Project - Family phase.</title>
        <authorList>
            <person name="Zhang G."/>
        </authorList>
    </citation>
    <scope>NUCLEOTIDE SEQUENCE [LARGE SCALE GENOMIC DNA]</scope>
    <source>
        <strain evidence="9">B10K-DU-029-80</strain>
        <tissue evidence="9">Muscle</tissue>
    </source>
</reference>
<keyword evidence="10" id="KW-1185">Reference proteome</keyword>
<protein>
    <submittedName>
        <fullName evidence="9">ZPBP2 protein</fullName>
    </submittedName>
</protein>
<dbReference type="Proteomes" id="UP000565207">
    <property type="component" value="Unassembled WGS sequence"/>
</dbReference>
<dbReference type="Pfam" id="PF07354">
    <property type="entry name" value="Sp38"/>
    <property type="match status" value="1"/>
</dbReference>
<dbReference type="GO" id="GO:0001675">
    <property type="term" value="P:acrosome assembly"/>
    <property type="evidence" value="ECO:0007669"/>
    <property type="project" value="TreeGrafter"/>
</dbReference>
<feature type="domain" description="Zona-pellucida-binding protein 1/2 C-terminal" evidence="8">
    <location>
        <begin position="260"/>
        <end position="310"/>
    </location>
</feature>
<feature type="non-terminal residue" evidence="9">
    <location>
        <position position="1"/>
    </location>
</feature>
<dbReference type="GO" id="GO:0001669">
    <property type="term" value="C:acrosomal vesicle"/>
    <property type="evidence" value="ECO:0007669"/>
    <property type="project" value="UniProtKB-SubCell"/>
</dbReference>
<proteinExistence type="inferred from homology"/>
<dbReference type="EMBL" id="VZRU01015053">
    <property type="protein sequence ID" value="NWW51445.1"/>
    <property type="molecule type" value="Genomic_DNA"/>
</dbReference>
<gene>
    <name evidence="9" type="primary">Zpbp2_1</name>
    <name evidence="9" type="ORF">PEDTOR_R13735</name>
</gene>
<comment type="subcellular location">
    <subcellularLocation>
        <location evidence="1">Cytoplasmic vesicle</location>
        <location evidence="1">Secretory vesicle</location>
        <location evidence="1">Acrosome</location>
    </subcellularLocation>
    <subcellularLocation>
        <location evidence="2">Secreted</location>
    </subcellularLocation>
</comment>
<keyword evidence="6" id="KW-0968">Cytoplasmic vesicle</keyword>
<organism evidence="9 10">
    <name type="scientific">Pedionomus torquatus</name>
    <name type="common">Plains-wanderer</name>
    <dbReference type="NCBI Taxonomy" id="227192"/>
    <lineage>
        <taxon>Eukaryota</taxon>
        <taxon>Metazoa</taxon>
        <taxon>Chordata</taxon>
        <taxon>Craniata</taxon>
        <taxon>Vertebrata</taxon>
        <taxon>Euteleostomi</taxon>
        <taxon>Archelosauria</taxon>
        <taxon>Archosauria</taxon>
        <taxon>Dinosauria</taxon>
        <taxon>Saurischia</taxon>
        <taxon>Theropoda</taxon>
        <taxon>Coelurosauria</taxon>
        <taxon>Aves</taxon>
        <taxon>Neognathae</taxon>
        <taxon>Neoaves</taxon>
        <taxon>Charadriiformes</taxon>
        <taxon>Pedionomidae</taxon>
        <taxon>Pedionomus</taxon>
    </lineage>
</organism>
<dbReference type="InterPro" id="IPR048806">
    <property type="entry name" value="ZPBP1/2_N"/>
</dbReference>
<keyword evidence="4" id="KW-0964">Secreted</keyword>
<sequence length="310" mass="35383">EEKKSVDLIGKNYVFGDTKHEVTVYVKVFTNSPFLACADLARSHEELIDPKYSWIGPNGKSLKGQNYVNLTETGKLMVMGFKESMSGAYTCTLSHKIIETTTQEEREMLEAYRFMVYAYREADHAYRVFVRFTTRECELAANGLFFEELKKILNNIISDLMCRIVESSCKCHSIKLRDQGLLHELFVSFQVSPFAPGWKEVCHQVPHDCEDTTNMRVQEARDRIEEFFHKQAYALKRQFRIVPTIHYVDSSFSVIRIDSCQAGFGKNDITHKSCASCCVVCSPGTYSPNNQVTCQTCPKPQVKMYGATSC</sequence>
<dbReference type="InterPro" id="IPR010857">
    <property type="entry name" value="Sp38-bd"/>
</dbReference>
<evidence type="ECO:0000256" key="4">
    <source>
        <dbReference type="ARBA" id="ARBA00022525"/>
    </source>
</evidence>
<keyword evidence="5" id="KW-0325">Glycoprotein</keyword>
<accession>A0A7K6NQB7</accession>
<evidence type="ECO:0000313" key="10">
    <source>
        <dbReference type="Proteomes" id="UP000565207"/>
    </source>
</evidence>
<feature type="domain" description="Zona-pellucida-binding protein 1/2 N-terminal" evidence="7">
    <location>
        <begin position="22"/>
        <end position="120"/>
    </location>
</feature>
<evidence type="ECO:0000256" key="6">
    <source>
        <dbReference type="ARBA" id="ARBA00023329"/>
    </source>
</evidence>
<dbReference type="PANTHER" id="PTHR15443:SF4">
    <property type="entry name" value="ZONA PELLUCIDA-BINDING PROTEIN 2"/>
    <property type="match status" value="1"/>
</dbReference>
<evidence type="ECO:0000259" key="7">
    <source>
        <dbReference type="Pfam" id="PF07354"/>
    </source>
</evidence>
<evidence type="ECO:0000256" key="2">
    <source>
        <dbReference type="ARBA" id="ARBA00004613"/>
    </source>
</evidence>
<dbReference type="InterPro" id="IPR048805">
    <property type="entry name" value="ZPBP1/2_C"/>
</dbReference>
<feature type="non-terminal residue" evidence="9">
    <location>
        <position position="310"/>
    </location>
</feature>
<dbReference type="PANTHER" id="PTHR15443">
    <property type="entry name" value="ZONA PELLUCIDA BINDING PROTEIN SP38"/>
    <property type="match status" value="1"/>
</dbReference>
<dbReference type="GO" id="GO:0007339">
    <property type="term" value="P:binding of sperm to zona pellucida"/>
    <property type="evidence" value="ECO:0007669"/>
    <property type="project" value="InterPro"/>
</dbReference>
<evidence type="ECO:0000256" key="5">
    <source>
        <dbReference type="ARBA" id="ARBA00023180"/>
    </source>
</evidence>
<evidence type="ECO:0000256" key="1">
    <source>
        <dbReference type="ARBA" id="ARBA00004218"/>
    </source>
</evidence>
<dbReference type="GO" id="GO:0005576">
    <property type="term" value="C:extracellular region"/>
    <property type="evidence" value="ECO:0007669"/>
    <property type="project" value="UniProtKB-SubCell"/>
</dbReference>
<evidence type="ECO:0000313" key="9">
    <source>
        <dbReference type="EMBL" id="NWW51445.1"/>
    </source>
</evidence>
<evidence type="ECO:0000256" key="3">
    <source>
        <dbReference type="ARBA" id="ARBA00007196"/>
    </source>
</evidence>
<name>A0A7K6NQB7_PEDTO</name>
<comment type="similarity">
    <text evidence="3">Belongs to the zona pellucida-binding protein Sp38 family.</text>
</comment>
<dbReference type="GO" id="GO:0002199">
    <property type="term" value="C:zona pellucida receptor complex"/>
    <property type="evidence" value="ECO:0007669"/>
    <property type="project" value="TreeGrafter"/>
</dbReference>
<dbReference type="AlphaFoldDB" id="A0A7K6NQB7"/>